<dbReference type="InterPro" id="IPR013549">
    <property type="entry name" value="DUF1731"/>
</dbReference>
<feature type="domain" description="DUF1731" evidence="2">
    <location>
        <begin position="208"/>
        <end position="255"/>
    </location>
</feature>
<dbReference type="Pfam" id="PF08338">
    <property type="entry name" value="DUF1731"/>
    <property type="match status" value="1"/>
</dbReference>
<dbReference type="Pfam" id="PF01370">
    <property type="entry name" value="Epimerase"/>
    <property type="match status" value="1"/>
</dbReference>
<name>A0ABY7ENT1_MYAAR</name>
<dbReference type="InterPro" id="IPR036291">
    <property type="entry name" value="NAD(P)-bd_dom_sf"/>
</dbReference>
<dbReference type="InterPro" id="IPR010099">
    <property type="entry name" value="SDR39U1"/>
</dbReference>
<accession>A0ABY7ENT1</accession>
<dbReference type="PANTHER" id="PTHR11092">
    <property type="entry name" value="SUGAR NUCLEOTIDE EPIMERASE RELATED"/>
    <property type="match status" value="1"/>
</dbReference>
<proteinExistence type="predicted"/>
<dbReference type="PANTHER" id="PTHR11092:SF0">
    <property type="entry name" value="EPIMERASE FAMILY PROTEIN SDR39U1"/>
    <property type="match status" value="1"/>
</dbReference>
<evidence type="ECO:0000313" key="3">
    <source>
        <dbReference type="EMBL" id="WAR11662.1"/>
    </source>
</evidence>
<keyword evidence="4" id="KW-1185">Reference proteome</keyword>
<dbReference type="InterPro" id="IPR001509">
    <property type="entry name" value="Epimerase_deHydtase"/>
</dbReference>
<reference evidence="3" key="1">
    <citation type="submission" date="2022-11" db="EMBL/GenBank/DDBJ databases">
        <title>Centuries of genome instability and evolution in soft-shell clam transmissible cancer (bioRxiv).</title>
        <authorList>
            <person name="Hart S.F.M."/>
            <person name="Yonemitsu M.A."/>
            <person name="Giersch R.M."/>
            <person name="Beal B.F."/>
            <person name="Arriagada G."/>
            <person name="Davis B.W."/>
            <person name="Ostrander E.A."/>
            <person name="Goff S.P."/>
            <person name="Metzger M.J."/>
        </authorList>
    </citation>
    <scope>NUCLEOTIDE SEQUENCE</scope>
    <source>
        <strain evidence="3">MELC-2E11</strain>
        <tissue evidence="3">Siphon/mantle</tissue>
    </source>
</reference>
<dbReference type="Proteomes" id="UP001164746">
    <property type="component" value="Chromosome 8"/>
</dbReference>
<feature type="domain" description="NAD-dependent epimerase/dehydratase" evidence="1">
    <location>
        <begin position="36"/>
        <end position="171"/>
    </location>
</feature>
<dbReference type="NCBIfam" id="TIGR01777">
    <property type="entry name" value="yfcH"/>
    <property type="match status" value="1"/>
</dbReference>
<gene>
    <name evidence="3" type="ORF">MAR_025842</name>
</gene>
<dbReference type="EMBL" id="CP111019">
    <property type="protein sequence ID" value="WAR11662.1"/>
    <property type="molecule type" value="Genomic_DNA"/>
</dbReference>
<protein>
    <submittedName>
        <fullName evidence="3">D39U1-like protein</fullName>
    </submittedName>
</protein>
<evidence type="ECO:0000313" key="4">
    <source>
        <dbReference type="Proteomes" id="UP001164746"/>
    </source>
</evidence>
<evidence type="ECO:0000259" key="2">
    <source>
        <dbReference type="Pfam" id="PF08338"/>
    </source>
</evidence>
<dbReference type="SUPFAM" id="SSF51735">
    <property type="entry name" value="NAD(P)-binding Rossmann-fold domains"/>
    <property type="match status" value="1"/>
</dbReference>
<organism evidence="3 4">
    <name type="scientific">Mya arenaria</name>
    <name type="common">Soft-shell clam</name>
    <dbReference type="NCBI Taxonomy" id="6604"/>
    <lineage>
        <taxon>Eukaryota</taxon>
        <taxon>Metazoa</taxon>
        <taxon>Spiralia</taxon>
        <taxon>Lophotrochozoa</taxon>
        <taxon>Mollusca</taxon>
        <taxon>Bivalvia</taxon>
        <taxon>Autobranchia</taxon>
        <taxon>Heteroconchia</taxon>
        <taxon>Euheterodonta</taxon>
        <taxon>Imparidentia</taxon>
        <taxon>Neoheterodontei</taxon>
        <taxon>Myida</taxon>
        <taxon>Myoidea</taxon>
        <taxon>Myidae</taxon>
        <taxon>Mya</taxon>
    </lineage>
</organism>
<dbReference type="Gene3D" id="3.40.50.720">
    <property type="entry name" value="NAD(P)-binding Rossmann-like Domain"/>
    <property type="match status" value="1"/>
</dbReference>
<sequence>ADVKKNGLPEDCKAVVSLSGRLVLEPFKRLDDAYLKDLYDSRIEPTKILANAVSEAKQPPQAFVTISGVGFYPPSEKTSYTEDSEGGSDWLAKLSREWEAASTLPDTVSTRRVIVRSGVVLGPDGGMIKQLLPVPLAVYLPMLPIGSGKQWFPWIHVRDIAGIIAYAIENDRVTGVLNGVAPQHVNNDDFTKSFCKAFKKMSYGPLFVPGLAMNLVYGQDRAMMVLQGQKVKPERTLEMGYEYCHPDIDSAMHDISKAFLKGN</sequence>
<evidence type="ECO:0000259" key="1">
    <source>
        <dbReference type="Pfam" id="PF01370"/>
    </source>
</evidence>
<feature type="non-terminal residue" evidence="3">
    <location>
        <position position="1"/>
    </location>
</feature>